<keyword evidence="1" id="KW-0347">Helicase</keyword>
<keyword evidence="1" id="KW-0547">Nucleotide-binding</keyword>
<protein>
    <recommendedName>
        <fullName evidence="1">ATP-dependent DNA helicase</fullName>
        <ecNumber evidence="1">5.6.2.3</ecNumber>
    </recommendedName>
</protein>
<keyword evidence="1" id="KW-0234">DNA repair</keyword>
<feature type="domain" description="DNA helicase Pif1-like DEAD-box helicase" evidence="2">
    <location>
        <begin position="3"/>
        <end position="80"/>
    </location>
</feature>
<dbReference type="GO" id="GO:0043139">
    <property type="term" value="F:5'-3' DNA helicase activity"/>
    <property type="evidence" value="ECO:0007669"/>
    <property type="project" value="UniProtKB-EC"/>
</dbReference>
<dbReference type="Proteomes" id="UP001412239">
    <property type="component" value="Unassembled WGS sequence"/>
</dbReference>
<organism evidence="3 4">
    <name type="scientific">Tuber aestivum</name>
    <name type="common">summer truffle</name>
    <dbReference type="NCBI Taxonomy" id="59557"/>
    <lineage>
        <taxon>Eukaryota</taxon>
        <taxon>Fungi</taxon>
        <taxon>Dikarya</taxon>
        <taxon>Ascomycota</taxon>
        <taxon>Pezizomycotina</taxon>
        <taxon>Pezizomycetes</taxon>
        <taxon>Pezizales</taxon>
        <taxon>Tuberaceae</taxon>
        <taxon>Tuber</taxon>
    </lineage>
</organism>
<keyword evidence="1" id="KW-0378">Hydrolase</keyword>
<dbReference type="PANTHER" id="PTHR10492:SF57">
    <property type="entry name" value="ATP-DEPENDENT DNA HELICASE"/>
    <property type="match status" value="1"/>
</dbReference>
<accession>A0A292PK78</accession>
<dbReference type="GO" id="GO:0006281">
    <property type="term" value="P:DNA repair"/>
    <property type="evidence" value="ECO:0007669"/>
    <property type="project" value="UniProtKB-KW"/>
</dbReference>
<dbReference type="GO" id="GO:0000723">
    <property type="term" value="P:telomere maintenance"/>
    <property type="evidence" value="ECO:0007669"/>
    <property type="project" value="InterPro"/>
</dbReference>
<reference evidence="3" key="1">
    <citation type="submission" date="2015-10" db="EMBL/GenBank/DDBJ databases">
        <authorList>
            <person name="Regsiter A."/>
            <person name="william w."/>
        </authorList>
    </citation>
    <scope>NUCLEOTIDE SEQUENCE</scope>
    <source>
        <strain evidence="3">Montdore</strain>
    </source>
</reference>
<dbReference type="Pfam" id="PF05970">
    <property type="entry name" value="PIF1"/>
    <property type="match status" value="1"/>
</dbReference>
<dbReference type="GO" id="GO:0006310">
    <property type="term" value="P:DNA recombination"/>
    <property type="evidence" value="ECO:0007669"/>
    <property type="project" value="UniProtKB-KW"/>
</dbReference>
<dbReference type="SUPFAM" id="SSF52540">
    <property type="entry name" value="P-loop containing nucleoside triphosphate hydrolases"/>
    <property type="match status" value="1"/>
</dbReference>
<dbReference type="GO" id="GO:0005524">
    <property type="term" value="F:ATP binding"/>
    <property type="evidence" value="ECO:0007669"/>
    <property type="project" value="UniProtKB-KW"/>
</dbReference>
<dbReference type="InterPro" id="IPR027417">
    <property type="entry name" value="P-loop_NTPase"/>
</dbReference>
<comment type="catalytic activity">
    <reaction evidence="1">
        <text>ATP + H2O = ADP + phosphate + H(+)</text>
        <dbReference type="Rhea" id="RHEA:13065"/>
        <dbReference type="ChEBI" id="CHEBI:15377"/>
        <dbReference type="ChEBI" id="CHEBI:15378"/>
        <dbReference type="ChEBI" id="CHEBI:30616"/>
        <dbReference type="ChEBI" id="CHEBI:43474"/>
        <dbReference type="ChEBI" id="CHEBI:456216"/>
        <dbReference type="EC" id="5.6.2.3"/>
    </reaction>
</comment>
<dbReference type="AlphaFoldDB" id="A0A292PK78"/>
<sequence>LNDICGVGENCLFGNILIVLGGDFAQILPVVRKGNRGTTVEACLRRSFIWPKLKILLLHQNMRVRNRNDDQEFATWLSHMSYSPEYQGTISLSEFI</sequence>
<dbReference type="GO" id="GO:0016887">
    <property type="term" value="F:ATP hydrolysis activity"/>
    <property type="evidence" value="ECO:0007669"/>
    <property type="project" value="RHEA"/>
</dbReference>
<evidence type="ECO:0000313" key="4">
    <source>
        <dbReference type="Proteomes" id="UP001412239"/>
    </source>
</evidence>
<keyword evidence="4" id="KW-1185">Reference proteome</keyword>
<comment type="similarity">
    <text evidence="1">Belongs to the helicase family.</text>
</comment>
<gene>
    <name evidence="3" type="ORF">GSTUAT00009019001</name>
</gene>
<evidence type="ECO:0000256" key="1">
    <source>
        <dbReference type="RuleBase" id="RU363044"/>
    </source>
</evidence>
<evidence type="ECO:0000259" key="2">
    <source>
        <dbReference type="Pfam" id="PF05970"/>
    </source>
</evidence>
<name>A0A292PK78_9PEZI</name>
<dbReference type="InterPro" id="IPR010285">
    <property type="entry name" value="DNA_helicase_pif1-like_DEAD"/>
</dbReference>
<feature type="non-terminal residue" evidence="3">
    <location>
        <position position="1"/>
    </location>
</feature>
<keyword evidence="1" id="KW-0227">DNA damage</keyword>
<keyword evidence="1" id="KW-0067">ATP-binding</keyword>
<feature type="non-terminal residue" evidence="3">
    <location>
        <position position="96"/>
    </location>
</feature>
<dbReference type="PANTHER" id="PTHR10492">
    <property type="match status" value="1"/>
</dbReference>
<keyword evidence="1" id="KW-0233">DNA recombination</keyword>
<dbReference type="EMBL" id="LN891290">
    <property type="protein sequence ID" value="CUS06900.1"/>
    <property type="molecule type" value="Genomic_DNA"/>
</dbReference>
<dbReference type="EC" id="5.6.2.3" evidence="1"/>
<comment type="cofactor">
    <cofactor evidence="1">
        <name>Mg(2+)</name>
        <dbReference type="ChEBI" id="CHEBI:18420"/>
    </cofactor>
</comment>
<proteinExistence type="inferred from homology"/>
<evidence type="ECO:0000313" key="3">
    <source>
        <dbReference type="EMBL" id="CUS06900.1"/>
    </source>
</evidence>